<organism evidence="8 9">
    <name type="scientific">Puccinia sorghi</name>
    <dbReference type="NCBI Taxonomy" id="27349"/>
    <lineage>
        <taxon>Eukaryota</taxon>
        <taxon>Fungi</taxon>
        <taxon>Dikarya</taxon>
        <taxon>Basidiomycota</taxon>
        <taxon>Pucciniomycotina</taxon>
        <taxon>Pucciniomycetes</taxon>
        <taxon>Pucciniales</taxon>
        <taxon>Pucciniaceae</taxon>
        <taxon>Puccinia</taxon>
    </lineage>
</organism>
<dbReference type="UniPathway" id="UPA00378"/>
<keyword evidence="5 7" id="KW-1133">Transmembrane helix</keyword>
<protein>
    <recommendedName>
        <fullName evidence="7">Dolichol-phosphate mannosyltransferase subunit 3</fullName>
    </recommendedName>
</protein>
<evidence type="ECO:0000256" key="1">
    <source>
        <dbReference type="ARBA" id="ARBA00004477"/>
    </source>
</evidence>
<evidence type="ECO:0000256" key="3">
    <source>
        <dbReference type="ARBA" id="ARBA00022692"/>
    </source>
</evidence>
<comment type="subcellular location">
    <subcellularLocation>
        <location evidence="1 7">Endoplasmic reticulum membrane</location>
        <topology evidence="1 7">Multi-pass membrane protein</topology>
    </subcellularLocation>
</comment>
<dbReference type="InterPro" id="IPR013174">
    <property type="entry name" value="DPM3"/>
</dbReference>
<dbReference type="VEuPathDB" id="FungiDB:VP01_1937g7"/>
<evidence type="ECO:0000256" key="7">
    <source>
        <dbReference type="RuleBase" id="RU365085"/>
    </source>
</evidence>
<sequence>MAEGCATADGTTGGLAGHVPGGVLHAAGVASGASLVVVVAPAVLALLTFASSCLAKILLDICRSNHASIHELSYHELISDIQMAKEDLRSKGISVD</sequence>
<comment type="subunit">
    <text evidence="7">Component of the dolichol-phosphate mannose (DPM) synthase complex.</text>
</comment>
<evidence type="ECO:0000256" key="2">
    <source>
        <dbReference type="ARBA" id="ARBA00010430"/>
    </source>
</evidence>
<evidence type="ECO:0000256" key="6">
    <source>
        <dbReference type="ARBA" id="ARBA00023136"/>
    </source>
</evidence>
<accession>A0A0L6VE71</accession>
<proteinExistence type="inferred from homology"/>
<evidence type="ECO:0000256" key="4">
    <source>
        <dbReference type="ARBA" id="ARBA00022824"/>
    </source>
</evidence>
<name>A0A0L6VE71_9BASI</name>
<keyword evidence="4 7" id="KW-0256">Endoplasmic reticulum</keyword>
<dbReference type="AlphaFoldDB" id="A0A0L6VE71"/>
<comment type="pathway">
    <text evidence="7">Protein modification; protein glycosylation.</text>
</comment>
<comment type="caution">
    <text evidence="7">Lacks conserved residue(s) required for the propagation of feature annotation.</text>
</comment>
<feature type="transmembrane region" description="Helical" evidence="7">
    <location>
        <begin position="33"/>
        <end position="59"/>
    </location>
</feature>
<dbReference type="GO" id="GO:0005789">
    <property type="term" value="C:endoplasmic reticulum membrane"/>
    <property type="evidence" value="ECO:0007669"/>
    <property type="project" value="UniProtKB-SubCell"/>
</dbReference>
<evidence type="ECO:0000313" key="8">
    <source>
        <dbReference type="EMBL" id="KNZ58400.1"/>
    </source>
</evidence>
<reference evidence="8 9" key="1">
    <citation type="submission" date="2015-08" db="EMBL/GenBank/DDBJ databases">
        <title>Next Generation Sequencing and Analysis of the Genome of Puccinia sorghi L Schw, the Causal Agent of Maize Common Rust.</title>
        <authorList>
            <person name="Rochi L."/>
            <person name="Burguener G."/>
            <person name="Darino M."/>
            <person name="Turjanski A."/>
            <person name="Kreff E."/>
            <person name="Dieguez M.J."/>
            <person name="Sacco F."/>
        </authorList>
    </citation>
    <scope>NUCLEOTIDE SEQUENCE [LARGE SCALE GENOMIC DNA]</scope>
    <source>
        <strain evidence="8 9">RO10H11247</strain>
    </source>
</reference>
<keyword evidence="3 7" id="KW-0812">Transmembrane</keyword>
<dbReference type="OrthoDB" id="2014333at2759"/>
<comment type="similarity">
    <text evidence="2 7">Belongs to the DPM3 family.</text>
</comment>
<dbReference type="Pfam" id="PF08285">
    <property type="entry name" value="DPM3"/>
    <property type="match status" value="1"/>
</dbReference>
<evidence type="ECO:0000256" key="5">
    <source>
        <dbReference type="ARBA" id="ARBA00022989"/>
    </source>
</evidence>
<dbReference type="Proteomes" id="UP000037035">
    <property type="component" value="Unassembled WGS sequence"/>
</dbReference>
<keyword evidence="9" id="KW-1185">Reference proteome</keyword>
<gene>
    <name evidence="8" type="ORF">VP01_1937g7</name>
</gene>
<evidence type="ECO:0000313" key="9">
    <source>
        <dbReference type="Proteomes" id="UP000037035"/>
    </source>
</evidence>
<comment type="caution">
    <text evidence="8">The sequence shown here is derived from an EMBL/GenBank/DDBJ whole genome shotgun (WGS) entry which is preliminary data.</text>
</comment>
<dbReference type="EMBL" id="LAVV01006767">
    <property type="protein sequence ID" value="KNZ58400.1"/>
    <property type="molecule type" value="Genomic_DNA"/>
</dbReference>
<comment type="function">
    <text evidence="7">Stabilizer subunit of the dolichol-phosphate mannose (DPM) synthase complex; tethers catalytic subunit to the ER.</text>
</comment>
<keyword evidence="6 7" id="KW-0472">Membrane</keyword>